<reference evidence="4" key="1">
    <citation type="journal article" date="2014" name="Proc. Natl. Acad. Sci. U.S.A.">
        <title>Extensive sampling of basidiomycete genomes demonstrates inadequacy of the white-rot/brown-rot paradigm for wood decay fungi.</title>
        <authorList>
            <person name="Riley R."/>
            <person name="Salamov A.A."/>
            <person name="Brown D.W."/>
            <person name="Nagy L.G."/>
            <person name="Floudas D."/>
            <person name="Held B.W."/>
            <person name="Levasseur A."/>
            <person name="Lombard V."/>
            <person name="Morin E."/>
            <person name="Otillar R."/>
            <person name="Lindquist E.A."/>
            <person name="Sun H."/>
            <person name="LaButti K.M."/>
            <person name="Schmutz J."/>
            <person name="Jabbour D."/>
            <person name="Luo H."/>
            <person name="Baker S.E."/>
            <person name="Pisabarro A.G."/>
            <person name="Walton J.D."/>
            <person name="Blanchette R.A."/>
            <person name="Henrissat B."/>
            <person name="Martin F."/>
            <person name="Cullen D."/>
            <person name="Hibbett D.S."/>
            <person name="Grigoriev I.V."/>
        </authorList>
    </citation>
    <scope>NUCLEOTIDE SEQUENCE [LARGE SCALE GENOMIC DNA]</scope>
    <source>
        <strain evidence="4">FD-172 SS1</strain>
    </source>
</reference>
<dbReference type="InParanoid" id="A0A067MK02"/>
<evidence type="ECO:0000313" key="3">
    <source>
        <dbReference type="EMBL" id="KDQ15065.1"/>
    </source>
</evidence>
<protein>
    <submittedName>
        <fullName evidence="3">Uncharacterized protein</fullName>
    </submittedName>
</protein>
<keyword evidence="2" id="KW-1133">Transmembrane helix</keyword>
<feature type="transmembrane region" description="Helical" evidence="2">
    <location>
        <begin position="103"/>
        <end position="126"/>
    </location>
</feature>
<dbReference type="AlphaFoldDB" id="A0A067MK02"/>
<keyword evidence="2" id="KW-0812">Transmembrane</keyword>
<feature type="compositionally biased region" description="Low complexity" evidence="1">
    <location>
        <begin position="62"/>
        <end position="72"/>
    </location>
</feature>
<keyword evidence="4" id="KW-1185">Reference proteome</keyword>
<proteinExistence type="predicted"/>
<dbReference type="HOGENOM" id="CLU_1834834_0_0_1"/>
<accession>A0A067MK02</accession>
<name>A0A067MK02_BOTB1</name>
<feature type="region of interest" description="Disordered" evidence="1">
    <location>
        <begin position="1"/>
        <end position="38"/>
    </location>
</feature>
<evidence type="ECO:0000313" key="4">
    <source>
        <dbReference type="Proteomes" id="UP000027195"/>
    </source>
</evidence>
<evidence type="ECO:0000256" key="1">
    <source>
        <dbReference type="SAM" id="MobiDB-lite"/>
    </source>
</evidence>
<organism evidence="3 4">
    <name type="scientific">Botryobasidium botryosum (strain FD-172 SS1)</name>
    <dbReference type="NCBI Taxonomy" id="930990"/>
    <lineage>
        <taxon>Eukaryota</taxon>
        <taxon>Fungi</taxon>
        <taxon>Dikarya</taxon>
        <taxon>Basidiomycota</taxon>
        <taxon>Agaricomycotina</taxon>
        <taxon>Agaricomycetes</taxon>
        <taxon>Cantharellales</taxon>
        <taxon>Botryobasidiaceae</taxon>
        <taxon>Botryobasidium</taxon>
    </lineage>
</organism>
<evidence type="ECO:0000256" key="2">
    <source>
        <dbReference type="SAM" id="Phobius"/>
    </source>
</evidence>
<dbReference type="Proteomes" id="UP000027195">
    <property type="component" value="Unassembled WGS sequence"/>
</dbReference>
<dbReference type="EMBL" id="KL198034">
    <property type="protein sequence ID" value="KDQ15065.1"/>
    <property type="molecule type" value="Genomic_DNA"/>
</dbReference>
<feature type="region of interest" description="Disordered" evidence="1">
    <location>
        <begin position="55"/>
        <end position="76"/>
    </location>
</feature>
<sequence>MPGVPRKRALEEEEKESTPPSPLADATTPLSSPLALPQGLKVAEMEGGEEYGLWESHCWGQSPSSPGPASTAPHRKAKHYVRFPSRLQADIATSSSPSPHRHLIVVVVVVVAALATVTTTVTVITLPVRPPSLSRVCLAP</sequence>
<gene>
    <name evidence="3" type="ORF">BOTBODRAFT_174241</name>
</gene>
<keyword evidence="2" id="KW-0472">Membrane</keyword>